<dbReference type="Gene3D" id="1.20.1250.20">
    <property type="entry name" value="MFS general substrate transporter like domains"/>
    <property type="match status" value="1"/>
</dbReference>
<name>A0ABR1VQ11_9PEZI</name>
<evidence type="ECO:0000256" key="4">
    <source>
        <dbReference type="ARBA" id="ARBA00023136"/>
    </source>
</evidence>
<feature type="transmembrane region" description="Helical" evidence="6">
    <location>
        <begin position="150"/>
        <end position="170"/>
    </location>
</feature>
<feature type="transmembrane region" description="Helical" evidence="6">
    <location>
        <begin position="110"/>
        <end position="130"/>
    </location>
</feature>
<feature type="region of interest" description="Disordered" evidence="5">
    <location>
        <begin position="313"/>
        <end position="341"/>
    </location>
</feature>
<dbReference type="PANTHER" id="PTHR23502:SF160">
    <property type="entry name" value="MAJOR FACILITATOR SUPERFAMILY (MFS) PROFILE DOMAIN-CONTAINING PROTEIN-RELATED"/>
    <property type="match status" value="1"/>
</dbReference>
<keyword evidence="4 6" id="KW-0472">Membrane</keyword>
<organism evidence="8 9">
    <name type="scientific">Apiospora phragmitis</name>
    <dbReference type="NCBI Taxonomy" id="2905665"/>
    <lineage>
        <taxon>Eukaryota</taxon>
        <taxon>Fungi</taxon>
        <taxon>Dikarya</taxon>
        <taxon>Ascomycota</taxon>
        <taxon>Pezizomycotina</taxon>
        <taxon>Sordariomycetes</taxon>
        <taxon>Xylariomycetidae</taxon>
        <taxon>Amphisphaeriales</taxon>
        <taxon>Apiosporaceae</taxon>
        <taxon>Apiospora</taxon>
    </lineage>
</organism>
<proteinExistence type="predicted"/>
<feature type="transmembrane region" description="Helical" evidence="6">
    <location>
        <begin position="372"/>
        <end position="398"/>
    </location>
</feature>
<dbReference type="PANTHER" id="PTHR23502">
    <property type="entry name" value="MAJOR FACILITATOR SUPERFAMILY"/>
    <property type="match status" value="1"/>
</dbReference>
<dbReference type="Proteomes" id="UP001480595">
    <property type="component" value="Unassembled WGS sequence"/>
</dbReference>
<dbReference type="InterPro" id="IPR036259">
    <property type="entry name" value="MFS_trans_sf"/>
</dbReference>
<evidence type="ECO:0000256" key="2">
    <source>
        <dbReference type="ARBA" id="ARBA00022692"/>
    </source>
</evidence>
<dbReference type="PROSITE" id="PS50850">
    <property type="entry name" value="MFS"/>
    <property type="match status" value="1"/>
</dbReference>
<feature type="region of interest" description="Disordered" evidence="5">
    <location>
        <begin position="34"/>
        <end position="68"/>
    </location>
</feature>
<feature type="transmembrane region" description="Helical" evidence="6">
    <location>
        <begin position="458"/>
        <end position="479"/>
    </location>
</feature>
<dbReference type="Pfam" id="PF07690">
    <property type="entry name" value="MFS_1"/>
    <property type="match status" value="1"/>
</dbReference>
<dbReference type="InterPro" id="IPR011701">
    <property type="entry name" value="MFS"/>
</dbReference>
<keyword evidence="3 6" id="KW-1133">Transmembrane helix</keyword>
<feature type="domain" description="Major facilitator superfamily (MFS) profile" evidence="7">
    <location>
        <begin position="109"/>
        <end position="604"/>
    </location>
</feature>
<feature type="transmembrane region" description="Helical" evidence="6">
    <location>
        <begin position="418"/>
        <end position="437"/>
    </location>
</feature>
<evidence type="ECO:0000256" key="3">
    <source>
        <dbReference type="ARBA" id="ARBA00022989"/>
    </source>
</evidence>
<comment type="subcellular location">
    <subcellularLocation>
        <location evidence="1">Membrane</location>
        <topology evidence="1">Multi-pass membrane protein</topology>
    </subcellularLocation>
</comment>
<evidence type="ECO:0000256" key="5">
    <source>
        <dbReference type="SAM" id="MobiDB-lite"/>
    </source>
</evidence>
<feature type="transmembrane region" description="Helical" evidence="6">
    <location>
        <begin position="499"/>
        <end position="517"/>
    </location>
</feature>
<gene>
    <name evidence="8" type="ORF">PG994_004191</name>
</gene>
<feature type="transmembrane region" description="Helical" evidence="6">
    <location>
        <begin position="529"/>
        <end position="547"/>
    </location>
</feature>
<protein>
    <recommendedName>
        <fullName evidence="7">Major facilitator superfamily (MFS) profile domain-containing protein</fullName>
    </recommendedName>
</protein>
<dbReference type="GeneID" id="92088663"/>
<dbReference type="EMBL" id="JAQQWL010000005">
    <property type="protein sequence ID" value="KAK8073292.1"/>
    <property type="molecule type" value="Genomic_DNA"/>
</dbReference>
<dbReference type="SUPFAM" id="SSF103473">
    <property type="entry name" value="MFS general substrate transporter"/>
    <property type="match status" value="1"/>
</dbReference>
<reference evidence="8 9" key="1">
    <citation type="submission" date="2023-01" db="EMBL/GenBank/DDBJ databases">
        <title>Analysis of 21 Apiospora genomes using comparative genomics revels a genus with tremendous synthesis potential of carbohydrate active enzymes and secondary metabolites.</title>
        <authorList>
            <person name="Sorensen T."/>
        </authorList>
    </citation>
    <scope>NUCLEOTIDE SEQUENCE [LARGE SCALE GENOMIC DNA]</scope>
    <source>
        <strain evidence="8 9">CBS 135458</strain>
    </source>
</reference>
<sequence length="604" mass="65788">MAIEAVSVNDAAENHARHLVHRLVQSSPTFSNVTVTAPGQSVRARGSGAGKYDGANANPQPSSHAHEDIPGTVDLRAAEGDDTAYGQALFPVPAEDPNDPLQWPTYKKTIILIICCAYSFLGNATLIGPSPYITLFSKEFGVSHTKASTLISYPNLAYGFGSLFLVPLYLKFGRRPVMLGSMLFVGEPLPSTSFAGPIHGLIGSSQANDFGGLMTARVFAAFGSGVCEAIPVQLCNDIFFLHQRGAKIGYYTFCLSIGTVAPLVSAHLLIEPWGWRLFFYVVLAFALALFVLAFLFVEESSYDREAHMHLTTTPIEDASPSDSDKATTRVNDEVPTPTAPAAPLRKSFLQTLSPKGRYDPEARFFNTMAMSFTYFLVPQVFWVITSFGIYIGLGAFAYNYTFPIKIMAPPYNWPEASSGYIAFGALFGFLLAVPLSFSSDRLAAHLTRRNGGIREAEMRLGVMLPAMVIAPAGLILYGLTAEHDLHWMGYLMGNGMMSWGAYFYFSFALAYAVDSYNTNTSEMLIAMNLGKQAISFGLSINLLDWVLDRGYAVVISGIFGGVLVANNLALLGFMFWGKRVRVAMTGSWLARLHGRHSQNSPQVA</sequence>
<accession>A0ABR1VQ11</accession>
<comment type="caution">
    <text evidence="8">The sequence shown here is derived from an EMBL/GenBank/DDBJ whole genome shotgun (WGS) entry which is preliminary data.</text>
</comment>
<dbReference type="RefSeq" id="XP_066717767.1">
    <property type="nucleotide sequence ID" value="XM_066855600.1"/>
</dbReference>
<feature type="transmembrane region" description="Helical" evidence="6">
    <location>
        <begin position="553"/>
        <end position="576"/>
    </location>
</feature>
<feature type="compositionally biased region" description="Basic and acidic residues" evidence="5">
    <location>
        <begin position="322"/>
        <end position="332"/>
    </location>
</feature>
<dbReference type="InterPro" id="IPR020846">
    <property type="entry name" value="MFS_dom"/>
</dbReference>
<evidence type="ECO:0000256" key="6">
    <source>
        <dbReference type="SAM" id="Phobius"/>
    </source>
</evidence>
<keyword evidence="2 6" id="KW-0812">Transmembrane</keyword>
<feature type="transmembrane region" description="Helical" evidence="6">
    <location>
        <begin position="248"/>
        <end position="270"/>
    </location>
</feature>
<evidence type="ECO:0000313" key="9">
    <source>
        <dbReference type="Proteomes" id="UP001480595"/>
    </source>
</evidence>
<evidence type="ECO:0000256" key="1">
    <source>
        <dbReference type="ARBA" id="ARBA00004141"/>
    </source>
</evidence>
<keyword evidence="9" id="KW-1185">Reference proteome</keyword>
<evidence type="ECO:0000313" key="8">
    <source>
        <dbReference type="EMBL" id="KAK8073292.1"/>
    </source>
</evidence>
<feature type="transmembrane region" description="Helical" evidence="6">
    <location>
        <begin position="276"/>
        <end position="297"/>
    </location>
</feature>
<evidence type="ECO:0000259" key="7">
    <source>
        <dbReference type="PROSITE" id="PS50850"/>
    </source>
</evidence>